<reference evidence="2" key="1">
    <citation type="journal article" date="2019" name="Sci. Rep.">
        <title>Draft genome of Tanacetum cinerariifolium, the natural source of mosquito coil.</title>
        <authorList>
            <person name="Yamashiro T."/>
            <person name="Shiraishi A."/>
            <person name="Satake H."/>
            <person name="Nakayama K."/>
        </authorList>
    </citation>
    <scope>NUCLEOTIDE SEQUENCE</scope>
</reference>
<feature type="region of interest" description="Disordered" evidence="1">
    <location>
        <begin position="250"/>
        <end position="275"/>
    </location>
</feature>
<evidence type="ECO:0000313" key="2">
    <source>
        <dbReference type="EMBL" id="GEU57370.1"/>
    </source>
</evidence>
<gene>
    <name evidence="2" type="ORF">Tci_029348</name>
</gene>
<evidence type="ECO:0000256" key="1">
    <source>
        <dbReference type="SAM" id="MobiDB-lite"/>
    </source>
</evidence>
<protein>
    <recommendedName>
        <fullName evidence="3">CCHC-type domain-containing protein</fullName>
    </recommendedName>
</protein>
<accession>A0A6L2L8B4</accession>
<comment type="caution">
    <text evidence="2">The sequence shown here is derived from an EMBL/GenBank/DDBJ whole genome shotgun (WGS) entry which is preliminary data.</text>
</comment>
<organism evidence="2">
    <name type="scientific">Tanacetum cinerariifolium</name>
    <name type="common">Dalmatian daisy</name>
    <name type="synonym">Chrysanthemum cinerariifolium</name>
    <dbReference type="NCBI Taxonomy" id="118510"/>
    <lineage>
        <taxon>Eukaryota</taxon>
        <taxon>Viridiplantae</taxon>
        <taxon>Streptophyta</taxon>
        <taxon>Embryophyta</taxon>
        <taxon>Tracheophyta</taxon>
        <taxon>Spermatophyta</taxon>
        <taxon>Magnoliopsida</taxon>
        <taxon>eudicotyledons</taxon>
        <taxon>Gunneridae</taxon>
        <taxon>Pentapetalae</taxon>
        <taxon>asterids</taxon>
        <taxon>campanulids</taxon>
        <taxon>Asterales</taxon>
        <taxon>Asteraceae</taxon>
        <taxon>Asteroideae</taxon>
        <taxon>Anthemideae</taxon>
        <taxon>Anthemidinae</taxon>
        <taxon>Tanacetum</taxon>
    </lineage>
</organism>
<name>A0A6L2L8B4_TANCI</name>
<sequence length="548" mass="62424">MTTLADKAILSGADNRPPMLEKDMYNSWKSQIELYMMNRQHGRMILESVENGPLLWPTVEENRVTRPKKYSELSTTEAIQADCDVKATNIILQRLPPEVYALVSNHKVAKELWERIQLLMQGTSLTKQERECKLYDEFDKFGYKKGESLRVFYMRFSLLLNDMNIYNMKLEQFQVNTKFLNTLPSEWSKFVTDVKLCSKKVDPIDAINHMMSFLTAVVTSRYPPTNNQLRNSSNPRQQATINNGKVTVQPIQRRQNSLAAGTSRPYTSRPSGNNPEKQRIIICYNCKGGHMPKQCTKPKRKIDEAWFKDKVLLIQAQANRQVLHEEELEFLADPGIAEAQSTQYAITNNAAYQADDLDAYDSDCDEINSAKIALTANLSRYGFDNLVEAQQLEPKLYDGSIIQKTNAIVIRDSEETLMLEDESRSKMLQKQKDPMMSEKKVNTKPVDYAALNQLSQDFKTRFVPQTELSAEQGFWSQNLVHSEKPNLSTRPTIVEVPKELPKVNMVNSSLKKLKFHLASFDVVVKEKTNATAITEGMGGLNTPKLALG</sequence>
<dbReference type="AlphaFoldDB" id="A0A6L2L8B4"/>
<proteinExistence type="predicted"/>
<dbReference type="EMBL" id="BKCJ010003818">
    <property type="protein sequence ID" value="GEU57370.1"/>
    <property type="molecule type" value="Genomic_DNA"/>
</dbReference>
<dbReference type="Pfam" id="PF14223">
    <property type="entry name" value="Retrotran_gag_2"/>
    <property type="match status" value="1"/>
</dbReference>
<evidence type="ECO:0008006" key="3">
    <source>
        <dbReference type="Google" id="ProtNLM"/>
    </source>
</evidence>